<keyword evidence="5" id="KW-0547">Nucleotide-binding</keyword>
<dbReference type="Pfam" id="PF02518">
    <property type="entry name" value="HATPase_c"/>
    <property type="match status" value="1"/>
</dbReference>
<dbReference type="EMBL" id="CP141614">
    <property type="protein sequence ID" value="WRP14646.1"/>
    <property type="molecule type" value="Genomic_DNA"/>
</dbReference>
<protein>
    <recommendedName>
        <fullName evidence="2">histidine kinase</fullName>
        <ecNumber evidence="2">2.7.13.3</ecNumber>
    </recommendedName>
</protein>
<proteinExistence type="predicted"/>
<name>A0ABZ1BQ13_9FIRM</name>
<evidence type="ECO:0000256" key="3">
    <source>
        <dbReference type="ARBA" id="ARBA00023012"/>
    </source>
</evidence>
<evidence type="ECO:0000256" key="1">
    <source>
        <dbReference type="ARBA" id="ARBA00000085"/>
    </source>
</evidence>
<dbReference type="InterPro" id="IPR004358">
    <property type="entry name" value="Sig_transdc_His_kin-like_C"/>
</dbReference>
<dbReference type="RefSeq" id="WP_324669006.1">
    <property type="nucleotide sequence ID" value="NZ_CP141614.1"/>
</dbReference>
<organism evidence="5 6">
    <name type="scientific">Geochorda subterranea</name>
    <dbReference type="NCBI Taxonomy" id="3109564"/>
    <lineage>
        <taxon>Bacteria</taxon>
        <taxon>Bacillati</taxon>
        <taxon>Bacillota</taxon>
        <taxon>Limnochordia</taxon>
        <taxon>Limnochordales</taxon>
        <taxon>Geochordaceae</taxon>
        <taxon>Geochorda</taxon>
    </lineage>
</organism>
<dbReference type="Proteomes" id="UP001333102">
    <property type="component" value="Chromosome"/>
</dbReference>
<dbReference type="GO" id="GO:0005524">
    <property type="term" value="F:ATP binding"/>
    <property type="evidence" value="ECO:0007669"/>
    <property type="project" value="UniProtKB-KW"/>
</dbReference>
<feature type="domain" description="Histidine kinase/HSP90-like ATPase" evidence="4">
    <location>
        <begin position="87"/>
        <end position="193"/>
    </location>
</feature>
<dbReference type="PRINTS" id="PR00344">
    <property type="entry name" value="BCTRLSENSOR"/>
</dbReference>
<dbReference type="SUPFAM" id="SSF55874">
    <property type="entry name" value="ATPase domain of HSP90 chaperone/DNA topoisomerase II/histidine kinase"/>
    <property type="match status" value="1"/>
</dbReference>
<dbReference type="InterPro" id="IPR003594">
    <property type="entry name" value="HATPase_dom"/>
</dbReference>
<evidence type="ECO:0000313" key="5">
    <source>
        <dbReference type="EMBL" id="WRP14646.1"/>
    </source>
</evidence>
<keyword evidence="5" id="KW-0067">ATP-binding</keyword>
<sequence length="300" mass="31014">METSVRSHSLIRFPSVEARDAADDARLVSFTPAARLQPSDSSASLSVRLAVYPPEGGLPAVYDVCATETGALLVEACRRSAQWVRDVGSPVPAEAVVAVVENLIHAHFQLATVSIAPDGSVTVSDQGPGIPDKQRALLPGFTTATAQMRRYIRGVGSGLTIATALMERVGGELRIDDNLAGGTVVTLSPRRAAPSAAASVAAAPACVPTAPSRRGVEALTARQRRLLLLAADLGEIGPSAASQHLRMSLTTAFRELVVLEGLGLVAPNGSGKRRLTAEGAAAVEQLLSQRAGGLSPHSLA</sequence>
<accession>A0ABZ1BQ13</accession>
<dbReference type="Gene3D" id="3.30.565.10">
    <property type="entry name" value="Histidine kinase-like ATPase, C-terminal domain"/>
    <property type="match status" value="1"/>
</dbReference>
<evidence type="ECO:0000256" key="2">
    <source>
        <dbReference type="ARBA" id="ARBA00012438"/>
    </source>
</evidence>
<gene>
    <name evidence="5" type="ORF">VLY81_00300</name>
</gene>
<keyword evidence="6" id="KW-1185">Reference proteome</keyword>
<evidence type="ECO:0000313" key="6">
    <source>
        <dbReference type="Proteomes" id="UP001333102"/>
    </source>
</evidence>
<keyword evidence="3" id="KW-0902">Two-component regulatory system</keyword>
<reference evidence="6" key="1">
    <citation type="submission" date="2023-12" db="EMBL/GenBank/DDBJ databases">
        <title>Novel isolates from deep terrestrial aquifers shed light on the physiology and ecology of the class Limnochordia.</title>
        <authorList>
            <person name="Karnachuk O.V."/>
            <person name="Lukina A.P."/>
            <person name="Avakyan M.R."/>
            <person name="Kadnikov V."/>
            <person name="Begmatov S."/>
            <person name="Beletsky A.V."/>
            <person name="Mardanov A.V."/>
            <person name="Ravin N.V."/>
        </authorList>
    </citation>
    <scope>NUCLEOTIDE SEQUENCE [LARGE SCALE GENOMIC DNA]</scope>
    <source>
        <strain evidence="6">LN</strain>
    </source>
</reference>
<comment type="catalytic activity">
    <reaction evidence="1">
        <text>ATP + protein L-histidine = ADP + protein N-phospho-L-histidine.</text>
        <dbReference type="EC" id="2.7.13.3"/>
    </reaction>
</comment>
<dbReference type="EC" id="2.7.13.3" evidence="2"/>
<evidence type="ECO:0000259" key="4">
    <source>
        <dbReference type="SMART" id="SM00387"/>
    </source>
</evidence>
<dbReference type="InterPro" id="IPR036890">
    <property type="entry name" value="HATPase_C_sf"/>
</dbReference>
<dbReference type="SMART" id="SM00387">
    <property type="entry name" value="HATPase_c"/>
    <property type="match status" value="1"/>
</dbReference>